<dbReference type="SMART" id="SM00984">
    <property type="entry name" value="UDPG_MGDP_dh_C"/>
    <property type="match status" value="1"/>
</dbReference>
<evidence type="ECO:0000313" key="10">
    <source>
        <dbReference type="Proteomes" id="UP001056336"/>
    </source>
</evidence>
<evidence type="ECO:0000256" key="2">
    <source>
        <dbReference type="ARBA" id="ARBA00006601"/>
    </source>
</evidence>
<sequence length="440" mass="47822">MSERPRLSVIGTGYLGATHAVCMVELGYEVIGLDVDHAKIDALRAGQIPFFEPGLPELLAKHMDSGKLRFTTDYAEVAEFADVHFVCVGTPQKQGQYAADLTYVEAAFTSLAQHLTRRALVVGKSTVPAGTAARMAQLLADVSPNKDVELAWNPEFLREGFAVEDTLRPDRLVFGVHSEWAEQTIRSAFAPVIENGCPVIVTDYATAELVKVAANSFLATKISFINAMAEVCEATGADVTQLADAIGHDARIGRRFLNAGLGFGGGCLPKDIRAFIARAGELGVDQAVSFLRDVDEINLRRRARTVELGLDLNDGSYRGTKVAVLGAAFKPNSDDVRDSPALDVAASIARRGAEVYLYDPEANANAAKRHPELTYVNTLDEAVSGADLVMLLTEWNEFRQMDPEFIGSKVNKRNIVDGRNVLDPVQWRGAGWVYRSLGRP</sequence>
<evidence type="ECO:0000256" key="4">
    <source>
        <dbReference type="ARBA" id="ARBA00023002"/>
    </source>
</evidence>
<reference evidence="9" key="2">
    <citation type="submission" date="2022-05" db="EMBL/GenBank/DDBJ databases">
        <authorList>
            <person name="Kim J.-S."/>
            <person name="Lee K."/>
            <person name="Suh M."/>
            <person name="Eom M."/>
            <person name="Kim J.-S."/>
            <person name="Kim D.-S."/>
            <person name="Ko S.-H."/>
            <person name="Shin Y."/>
            <person name="Lee J.-S."/>
        </authorList>
    </citation>
    <scope>NUCLEOTIDE SEQUENCE</scope>
    <source>
        <strain evidence="9">N237</strain>
    </source>
</reference>
<comment type="catalytic activity">
    <reaction evidence="6 7">
        <text>UDP-alpha-D-glucose + 2 NAD(+) + H2O = UDP-alpha-D-glucuronate + 2 NADH + 3 H(+)</text>
        <dbReference type="Rhea" id="RHEA:23596"/>
        <dbReference type="ChEBI" id="CHEBI:15377"/>
        <dbReference type="ChEBI" id="CHEBI:15378"/>
        <dbReference type="ChEBI" id="CHEBI:57540"/>
        <dbReference type="ChEBI" id="CHEBI:57945"/>
        <dbReference type="ChEBI" id="CHEBI:58052"/>
        <dbReference type="ChEBI" id="CHEBI:58885"/>
        <dbReference type="EC" id="1.1.1.22"/>
    </reaction>
</comment>
<comment type="pathway">
    <text evidence="1">Nucleotide-sugar biosynthesis; UDP-alpha-D-glucuronate biosynthesis; UDP-alpha-D-glucuronate from UDP-alpha-D-glucose: step 1/1.</text>
</comment>
<evidence type="ECO:0000256" key="6">
    <source>
        <dbReference type="ARBA" id="ARBA00047473"/>
    </source>
</evidence>
<dbReference type="PANTHER" id="PTHR43750:SF3">
    <property type="entry name" value="UDP-GLUCOSE 6-DEHYDROGENASE TUAD"/>
    <property type="match status" value="1"/>
</dbReference>
<dbReference type="EC" id="1.1.1.22" evidence="3 7"/>
<keyword evidence="5 7" id="KW-0520">NAD</keyword>
<dbReference type="PIRSF" id="PIRSF500134">
    <property type="entry name" value="UDPglc_DH_bac"/>
    <property type="match status" value="1"/>
</dbReference>
<dbReference type="PANTHER" id="PTHR43750">
    <property type="entry name" value="UDP-GLUCOSE 6-DEHYDROGENASE TUAD"/>
    <property type="match status" value="1"/>
</dbReference>
<dbReference type="SUPFAM" id="SSF51735">
    <property type="entry name" value="NAD(P)-binding Rossmann-fold domains"/>
    <property type="match status" value="1"/>
</dbReference>
<evidence type="ECO:0000256" key="5">
    <source>
        <dbReference type="ARBA" id="ARBA00023027"/>
    </source>
</evidence>
<dbReference type="Pfam" id="PF03720">
    <property type="entry name" value="UDPG_MGDP_dh_C"/>
    <property type="match status" value="1"/>
</dbReference>
<protein>
    <recommendedName>
        <fullName evidence="3 7">UDP-glucose 6-dehydrogenase</fullName>
        <ecNumber evidence="3 7">1.1.1.22</ecNumber>
    </recommendedName>
</protein>
<reference evidence="9" key="1">
    <citation type="journal article" date="2018" name="Int. J. Syst. Evol. Microbiol.">
        <title>Jatrophihabitans telluris sp. nov., isolated from sediment soil of lava forest wetlands and the emended description of the genus Jatrophihabitans.</title>
        <authorList>
            <person name="Lee K.C."/>
            <person name="Suh M.K."/>
            <person name="Eom M.K."/>
            <person name="Kim K.K."/>
            <person name="Kim J.S."/>
            <person name="Kim D.S."/>
            <person name="Ko S.H."/>
            <person name="Shin Y.K."/>
            <person name="Lee J.S."/>
        </authorList>
    </citation>
    <scope>NUCLEOTIDE SEQUENCE</scope>
    <source>
        <strain evidence="9">N237</strain>
    </source>
</reference>
<dbReference type="PIRSF" id="PIRSF000124">
    <property type="entry name" value="UDPglc_GDPman_dh"/>
    <property type="match status" value="1"/>
</dbReference>
<evidence type="ECO:0000259" key="8">
    <source>
        <dbReference type="SMART" id="SM00984"/>
    </source>
</evidence>
<dbReference type="Proteomes" id="UP001056336">
    <property type="component" value="Chromosome"/>
</dbReference>
<dbReference type="Gene3D" id="3.40.50.720">
    <property type="entry name" value="NAD(P)-binding Rossmann-like Domain"/>
    <property type="match status" value="2"/>
</dbReference>
<dbReference type="InterPro" id="IPR028357">
    <property type="entry name" value="UDPglc_DH_bac"/>
</dbReference>
<dbReference type="Gene3D" id="1.20.5.100">
    <property type="entry name" value="Cytochrome c1, transmembrane anchor, C-terminal"/>
    <property type="match status" value="1"/>
</dbReference>
<keyword evidence="4 7" id="KW-0560">Oxidoreductase</keyword>
<dbReference type="InterPro" id="IPR014026">
    <property type="entry name" value="UDP-Glc/GDP-Man_DH_dimer"/>
</dbReference>
<dbReference type="InterPro" id="IPR017476">
    <property type="entry name" value="UDP-Glc/GDP-Man"/>
</dbReference>
<organism evidence="9 10">
    <name type="scientific">Jatrophihabitans telluris</name>
    <dbReference type="NCBI Taxonomy" id="2038343"/>
    <lineage>
        <taxon>Bacteria</taxon>
        <taxon>Bacillati</taxon>
        <taxon>Actinomycetota</taxon>
        <taxon>Actinomycetes</taxon>
        <taxon>Jatrophihabitantales</taxon>
        <taxon>Jatrophihabitantaceae</taxon>
        <taxon>Jatrophihabitans</taxon>
    </lineage>
</organism>
<name>A0ABY4R2G6_9ACTN</name>
<dbReference type="InterPro" id="IPR008927">
    <property type="entry name" value="6-PGluconate_DH-like_C_sf"/>
</dbReference>
<evidence type="ECO:0000313" key="9">
    <source>
        <dbReference type="EMBL" id="UQX89578.1"/>
    </source>
</evidence>
<evidence type="ECO:0000256" key="3">
    <source>
        <dbReference type="ARBA" id="ARBA00012954"/>
    </source>
</evidence>
<dbReference type="InterPro" id="IPR014027">
    <property type="entry name" value="UDP-Glc/GDP-Man_DH_C"/>
</dbReference>
<dbReference type="NCBIfam" id="TIGR03026">
    <property type="entry name" value="NDP-sugDHase"/>
    <property type="match status" value="1"/>
</dbReference>
<accession>A0ABY4R2G6</accession>
<dbReference type="SUPFAM" id="SSF52413">
    <property type="entry name" value="UDP-glucose/GDP-mannose dehydrogenase C-terminal domain"/>
    <property type="match status" value="1"/>
</dbReference>
<dbReference type="EMBL" id="CP097332">
    <property type="protein sequence ID" value="UQX89578.1"/>
    <property type="molecule type" value="Genomic_DNA"/>
</dbReference>
<comment type="similarity">
    <text evidence="2 7">Belongs to the UDP-glucose/GDP-mannose dehydrogenase family.</text>
</comment>
<evidence type="ECO:0000256" key="7">
    <source>
        <dbReference type="PIRNR" id="PIRNR000124"/>
    </source>
</evidence>
<proteinExistence type="inferred from homology"/>
<keyword evidence="10" id="KW-1185">Reference proteome</keyword>
<dbReference type="InterPro" id="IPR001732">
    <property type="entry name" value="UDP-Glc/GDP-Man_DH_N"/>
</dbReference>
<dbReference type="InterPro" id="IPR036220">
    <property type="entry name" value="UDP-Glc/GDP-Man_DH_C_sf"/>
</dbReference>
<dbReference type="InterPro" id="IPR036291">
    <property type="entry name" value="NAD(P)-bd_dom_sf"/>
</dbReference>
<feature type="domain" description="UDP-glucose/GDP-mannose dehydrogenase C-terminal" evidence="8">
    <location>
        <begin position="323"/>
        <end position="424"/>
    </location>
</feature>
<dbReference type="Pfam" id="PF03721">
    <property type="entry name" value="UDPG_MGDP_dh_N"/>
    <property type="match status" value="1"/>
</dbReference>
<dbReference type="SUPFAM" id="SSF48179">
    <property type="entry name" value="6-phosphogluconate dehydrogenase C-terminal domain-like"/>
    <property type="match status" value="1"/>
</dbReference>
<dbReference type="RefSeq" id="WP_249773474.1">
    <property type="nucleotide sequence ID" value="NZ_CP097332.1"/>
</dbReference>
<dbReference type="Pfam" id="PF00984">
    <property type="entry name" value="UDPG_MGDP_dh"/>
    <property type="match status" value="1"/>
</dbReference>
<gene>
    <name evidence="9" type="ORF">M6D93_06115</name>
</gene>
<evidence type="ECO:0000256" key="1">
    <source>
        <dbReference type="ARBA" id="ARBA00004701"/>
    </source>
</evidence>